<evidence type="ECO:0000256" key="1">
    <source>
        <dbReference type="SAM" id="SignalP"/>
    </source>
</evidence>
<evidence type="ECO:0000313" key="2">
    <source>
        <dbReference type="EMBL" id="CAK0821639.1"/>
    </source>
</evidence>
<reference evidence="2" key="1">
    <citation type="submission" date="2023-10" db="EMBL/GenBank/DDBJ databases">
        <authorList>
            <person name="Chen Y."/>
            <person name="Shah S."/>
            <person name="Dougan E. K."/>
            <person name="Thang M."/>
            <person name="Chan C."/>
        </authorList>
    </citation>
    <scope>NUCLEOTIDE SEQUENCE [LARGE SCALE GENOMIC DNA]</scope>
</reference>
<name>A0ABN9RUR7_9DINO</name>
<dbReference type="Gene3D" id="1.20.120.400">
    <property type="entry name" value="Nickel-containing superoxide dismutase"/>
    <property type="match status" value="1"/>
</dbReference>
<feature type="signal peptide" evidence="1">
    <location>
        <begin position="1"/>
        <end position="22"/>
    </location>
</feature>
<dbReference type="InterPro" id="IPR014123">
    <property type="entry name" value="Superoxide_dismutase_Ni-type"/>
</dbReference>
<proteinExistence type="predicted"/>
<dbReference type="EMBL" id="CAUYUJ010007680">
    <property type="protein sequence ID" value="CAK0821639.1"/>
    <property type="molecule type" value="Genomic_DNA"/>
</dbReference>
<feature type="chain" id="PRO_5046255414" evidence="1">
    <location>
        <begin position="23"/>
        <end position="91"/>
    </location>
</feature>
<accession>A0ABN9RUR7</accession>
<protein>
    <submittedName>
        <fullName evidence="2">Uncharacterized protein</fullName>
    </submittedName>
</protein>
<keyword evidence="1" id="KW-0732">Signal</keyword>
<sequence>MLLFWLTQMFVLTPSSSPVAEASKIMTTIADYFLAQKVKKDLLAKDEYLEVLALHHAVMVAAMKTKQNTDPSFADALDAAIEALKPVYTPK</sequence>
<evidence type="ECO:0000313" key="3">
    <source>
        <dbReference type="Proteomes" id="UP001189429"/>
    </source>
</evidence>
<organism evidence="2 3">
    <name type="scientific">Prorocentrum cordatum</name>
    <dbReference type="NCBI Taxonomy" id="2364126"/>
    <lineage>
        <taxon>Eukaryota</taxon>
        <taxon>Sar</taxon>
        <taxon>Alveolata</taxon>
        <taxon>Dinophyceae</taxon>
        <taxon>Prorocentrales</taxon>
        <taxon>Prorocentraceae</taxon>
        <taxon>Prorocentrum</taxon>
    </lineage>
</organism>
<dbReference type="Pfam" id="PF09055">
    <property type="entry name" value="Sod_Ni"/>
    <property type="match status" value="1"/>
</dbReference>
<dbReference type="Proteomes" id="UP001189429">
    <property type="component" value="Unassembled WGS sequence"/>
</dbReference>
<gene>
    <name evidence="2" type="ORF">PCOR1329_LOCUS22864</name>
</gene>
<keyword evidence="3" id="KW-1185">Reference proteome</keyword>
<comment type="caution">
    <text evidence="2">The sequence shown here is derived from an EMBL/GenBank/DDBJ whole genome shotgun (WGS) entry which is preliminary data.</text>
</comment>
<dbReference type="InterPro" id="IPR036502">
    <property type="entry name" value="NiSOD_sf"/>
</dbReference>